<dbReference type="GO" id="GO:0005819">
    <property type="term" value="C:spindle"/>
    <property type="evidence" value="ECO:0007669"/>
    <property type="project" value="UniProtKB-SubCell"/>
</dbReference>
<evidence type="ECO:0000256" key="3">
    <source>
        <dbReference type="ARBA" id="ARBA00022490"/>
    </source>
</evidence>
<keyword evidence="7 10" id="KW-0175">Coiled coil</keyword>
<keyword evidence="3" id="KW-0963">Cytoplasm</keyword>
<keyword evidence="6" id="KW-0498">Mitosis</keyword>
<reference evidence="11" key="1">
    <citation type="journal article" date="2018" name="Genome Biol. Evol.">
        <title>Genomics and development of Lentinus tigrinus, a white-rot wood-decaying mushroom with dimorphic fruiting bodies.</title>
        <authorList>
            <person name="Wu B."/>
            <person name="Xu Z."/>
            <person name="Knudson A."/>
            <person name="Carlson A."/>
            <person name="Chen N."/>
            <person name="Kovaka S."/>
            <person name="LaButti K."/>
            <person name="Lipzen A."/>
            <person name="Pennachio C."/>
            <person name="Riley R."/>
            <person name="Schakwitz W."/>
            <person name="Umezawa K."/>
            <person name="Ohm R.A."/>
            <person name="Grigoriev I.V."/>
            <person name="Nagy L.G."/>
            <person name="Gibbons J."/>
            <person name="Hibbett D."/>
        </authorList>
    </citation>
    <scope>NUCLEOTIDE SEQUENCE [LARGE SCALE GENOMIC DNA]</scope>
    <source>
        <strain evidence="11">ALCF2SS1-6</strain>
    </source>
</reference>
<keyword evidence="8" id="KW-0206">Cytoskeleton</keyword>
<evidence type="ECO:0000256" key="9">
    <source>
        <dbReference type="ARBA" id="ARBA00023306"/>
    </source>
</evidence>
<protein>
    <submittedName>
        <fullName evidence="11">Uncharacterized protein</fullName>
    </submittedName>
</protein>
<evidence type="ECO:0000313" key="11">
    <source>
        <dbReference type="EMBL" id="RPD59485.1"/>
    </source>
</evidence>
<dbReference type="AlphaFoldDB" id="A0A5C2S6L8"/>
<dbReference type="PANTHER" id="PTHR31570">
    <property type="entry name" value="HAUS AUGMIN-LIKE COMPLEX SUBUNIT 1"/>
    <property type="match status" value="1"/>
</dbReference>
<keyword evidence="5" id="KW-0493">Microtubule</keyword>
<keyword evidence="4" id="KW-0132">Cell division</keyword>
<name>A0A5C2S6L8_9APHY</name>
<dbReference type="InterPro" id="IPR026243">
    <property type="entry name" value="HAUS1"/>
</dbReference>
<evidence type="ECO:0000256" key="5">
    <source>
        <dbReference type="ARBA" id="ARBA00022701"/>
    </source>
</evidence>
<dbReference type="OrthoDB" id="5372507at2759"/>
<dbReference type="Pfam" id="PF25762">
    <property type="entry name" value="HAUS1"/>
    <property type="match status" value="1"/>
</dbReference>
<organism evidence="11 12">
    <name type="scientific">Lentinus tigrinus ALCF2SS1-6</name>
    <dbReference type="NCBI Taxonomy" id="1328759"/>
    <lineage>
        <taxon>Eukaryota</taxon>
        <taxon>Fungi</taxon>
        <taxon>Dikarya</taxon>
        <taxon>Basidiomycota</taxon>
        <taxon>Agaricomycotina</taxon>
        <taxon>Agaricomycetes</taxon>
        <taxon>Polyporales</taxon>
        <taxon>Polyporaceae</taxon>
        <taxon>Lentinus</taxon>
    </lineage>
</organism>
<proteinExistence type="inferred from homology"/>
<dbReference type="GO" id="GO:0005829">
    <property type="term" value="C:cytosol"/>
    <property type="evidence" value="ECO:0007669"/>
    <property type="project" value="TreeGrafter"/>
</dbReference>
<dbReference type="GO" id="GO:0051301">
    <property type="term" value="P:cell division"/>
    <property type="evidence" value="ECO:0007669"/>
    <property type="project" value="UniProtKB-KW"/>
</dbReference>
<evidence type="ECO:0000256" key="4">
    <source>
        <dbReference type="ARBA" id="ARBA00022618"/>
    </source>
</evidence>
<keyword evidence="12" id="KW-1185">Reference proteome</keyword>
<sequence>MPELPRMAASAEAGLYVDALEDVADALGVEDLSCSVYNSVIDRLDHEEVAVNRALLRTQQAEVELTQYLRFILHERRLIDRWVDCLQTTAESADTVSELERRKTALIAKAKEYQKEFSELQSDMPETAAVSITELSAFRKQLKKQEHTLKEKRARVEAFQGLPPNIELARHALQEARDRQMELIQLRERLLGKMVDGVN</sequence>
<accession>A0A5C2S6L8</accession>
<evidence type="ECO:0000256" key="6">
    <source>
        <dbReference type="ARBA" id="ARBA00022776"/>
    </source>
</evidence>
<evidence type="ECO:0000256" key="2">
    <source>
        <dbReference type="ARBA" id="ARBA00005479"/>
    </source>
</evidence>
<dbReference type="Proteomes" id="UP000313359">
    <property type="component" value="Unassembled WGS sequence"/>
</dbReference>
<keyword evidence="9" id="KW-0131">Cell cycle</keyword>
<evidence type="ECO:0000313" key="12">
    <source>
        <dbReference type="Proteomes" id="UP000313359"/>
    </source>
</evidence>
<dbReference type="GO" id="GO:0070652">
    <property type="term" value="C:HAUS complex"/>
    <property type="evidence" value="ECO:0007669"/>
    <property type="project" value="InterPro"/>
</dbReference>
<comment type="subcellular location">
    <subcellularLocation>
        <location evidence="1">Cytoplasm</location>
        <location evidence="1">Cytoskeleton</location>
        <location evidence="1">Spindle</location>
    </subcellularLocation>
</comment>
<comment type="similarity">
    <text evidence="2">Belongs to the HAUS1 family.</text>
</comment>
<evidence type="ECO:0000256" key="10">
    <source>
        <dbReference type="SAM" id="Coils"/>
    </source>
</evidence>
<gene>
    <name evidence="11" type="ORF">L227DRAFT_527529</name>
</gene>
<evidence type="ECO:0000256" key="8">
    <source>
        <dbReference type="ARBA" id="ARBA00023212"/>
    </source>
</evidence>
<evidence type="ECO:0000256" key="7">
    <source>
        <dbReference type="ARBA" id="ARBA00023054"/>
    </source>
</evidence>
<dbReference type="PANTHER" id="PTHR31570:SF1">
    <property type="entry name" value="HAUS AUGMIN-LIKE COMPLEX SUBUNIT 1"/>
    <property type="match status" value="1"/>
</dbReference>
<dbReference type="GO" id="GO:0051225">
    <property type="term" value="P:spindle assembly"/>
    <property type="evidence" value="ECO:0007669"/>
    <property type="project" value="InterPro"/>
</dbReference>
<feature type="coiled-coil region" evidence="10">
    <location>
        <begin position="96"/>
        <end position="155"/>
    </location>
</feature>
<evidence type="ECO:0000256" key="1">
    <source>
        <dbReference type="ARBA" id="ARBA00004186"/>
    </source>
</evidence>
<dbReference type="GO" id="GO:0005874">
    <property type="term" value="C:microtubule"/>
    <property type="evidence" value="ECO:0007669"/>
    <property type="project" value="UniProtKB-KW"/>
</dbReference>
<dbReference type="EMBL" id="ML122270">
    <property type="protein sequence ID" value="RPD59485.1"/>
    <property type="molecule type" value="Genomic_DNA"/>
</dbReference>